<evidence type="ECO:0000313" key="1">
    <source>
        <dbReference type="EMBL" id="ALN79491.1"/>
    </source>
</evidence>
<dbReference type="AlphaFoldDB" id="A0A0S2F7Q0"/>
<name>A0A0S2F7Q0_LYSAN</name>
<accession>A0A0S2F7Q0</accession>
<dbReference type="KEGG" id="lab:LA76x_1334"/>
<protein>
    <submittedName>
        <fullName evidence="1">Uncharacterized protein</fullName>
    </submittedName>
</protein>
<dbReference type="PATRIC" id="fig|84531.8.peg.1363"/>
<evidence type="ECO:0000313" key="2">
    <source>
        <dbReference type="Proteomes" id="UP000060787"/>
    </source>
</evidence>
<keyword evidence="2" id="KW-1185">Reference proteome</keyword>
<proteinExistence type="predicted"/>
<dbReference type="Proteomes" id="UP000060787">
    <property type="component" value="Chromosome"/>
</dbReference>
<dbReference type="STRING" id="84531.LA76x_1334"/>
<organism evidence="1 2">
    <name type="scientific">Lysobacter antibioticus</name>
    <dbReference type="NCBI Taxonomy" id="84531"/>
    <lineage>
        <taxon>Bacteria</taxon>
        <taxon>Pseudomonadati</taxon>
        <taxon>Pseudomonadota</taxon>
        <taxon>Gammaproteobacteria</taxon>
        <taxon>Lysobacterales</taxon>
        <taxon>Lysobacteraceae</taxon>
        <taxon>Lysobacter</taxon>
    </lineage>
</organism>
<sequence length="60" mass="6848">MFLVKLIRGAMERGETVDKVSLPTQFLDYMQREALTFSTPSVIVPPVRFMGVDLVFEDEP</sequence>
<dbReference type="EMBL" id="CP011129">
    <property type="protein sequence ID" value="ALN79491.1"/>
    <property type="molecule type" value="Genomic_DNA"/>
</dbReference>
<reference evidence="1 2" key="1">
    <citation type="journal article" date="2015" name="BMC Genomics">
        <title>Comparative genomics and metabolic profiling of the genus Lysobacter.</title>
        <authorList>
            <person name="de Bruijn I."/>
            <person name="Cheng X."/>
            <person name="de Jager V."/>
            <person name="Exposito R.G."/>
            <person name="Watrous J."/>
            <person name="Patel N."/>
            <person name="Postma J."/>
            <person name="Dorrestein P.C."/>
            <person name="Kobayashi D."/>
            <person name="Raaijmakers J.M."/>
        </authorList>
    </citation>
    <scope>NUCLEOTIDE SEQUENCE [LARGE SCALE GENOMIC DNA]</scope>
    <source>
        <strain evidence="1 2">76</strain>
    </source>
</reference>
<gene>
    <name evidence="1" type="ORF">LA76x_1334</name>
</gene>